<dbReference type="SUPFAM" id="SSF57501">
    <property type="entry name" value="Cystine-knot cytokines"/>
    <property type="match status" value="1"/>
</dbReference>
<dbReference type="InterPro" id="IPR015615">
    <property type="entry name" value="TGF-beta-rel"/>
</dbReference>
<dbReference type="GO" id="GO:0008083">
    <property type="term" value="F:growth factor activity"/>
    <property type="evidence" value="ECO:0007669"/>
    <property type="project" value="UniProtKB-KW"/>
</dbReference>
<dbReference type="Gene3D" id="2.10.90.10">
    <property type="entry name" value="Cystine-knot cytokines"/>
    <property type="match status" value="1"/>
</dbReference>
<evidence type="ECO:0000256" key="3">
    <source>
        <dbReference type="ARBA" id="ARBA00022525"/>
    </source>
</evidence>
<dbReference type="GO" id="GO:0005615">
    <property type="term" value="C:extracellular space"/>
    <property type="evidence" value="ECO:0007669"/>
    <property type="project" value="TreeGrafter"/>
</dbReference>
<evidence type="ECO:0000256" key="9">
    <source>
        <dbReference type="SAM" id="MobiDB-lite"/>
    </source>
</evidence>
<organism evidence="11">
    <name type="scientific">Cuerna arida</name>
    <dbReference type="NCBI Taxonomy" id="1464854"/>
    <lineage>
        <taxon>Eukaryota</taxon>
        <taxon>Metazoa</taxon>
        <taxon>Ecdysozoa</taxon>
        <taxon>Arthropoda</taxon>
        <taxon>Hexapoda</taxon>
        <taxon>Insecta</taxon>
        <taxon>Pterygota</taxon>
        <taxon>Neoptera</taxon>
        <taxon>Paraneoptera</taxon>
        <taxon>Hemiptera</taxon>
        <taxon>Auchenorrhyncha</taxon>
        <taxon>Membracoidea</taxon>
        <taxon>Cicadellidae</taxon>
        <taxon>Cicadellinae</taxon>
        <taxon>Proconiini</taxon>
        <taxon>Cuerna</taxon>
    </lineage>
</organism>
<evidence type="ECO:0000259" key="10">
    <source>
        <dbReference type="PROSITE" id="PS51362"/>
    </source>
</evidence>
<dbReference type="PANTHER" id="PTHR11848">
    <property type="entry name" value="TGF-BETA FAMILY"/>
    <property type="match status" value="1"/>
</dbReference>
<dbReference type="PANTHER" id="PTHR11848:SF270">
    <property type="entry name" value="BONE MORPHOGENETIC PROTEIN 3-LIKE"/>
    <property type="match status" value="1"/>
</dbReference>
<keyword evidence="6" id="KW-1015">Disulfide bond</keyword>
<protein>
    <recommendedName>
        <fullName evidence="10">TGF-beta family profile domain-containing protein</fullName>
    </recommendedName>
</protein>
<dbReference type="InterPro" id="IPR017948">
    <property type="entry name" value="TGFb_CS"/>
</dbReference>
<evidence type="ECO:0000256" key="4">
    <source>
        <dbReference type="ARBA" id="ARBA00022729"/>
    </source>
</evidence>
<keyword evidence="7" id="KW-0325">Glycoprotein</keyword>
<proteinExistence type="inferred from homology"/>
<dbReference type="FunFam" id="2.10.90.10:FF:000001">
    <property type="entry name" value="Bone morphogenetic protein 4"/>
    <property type="match status" value="1"/>
</dbReference>
<dbReference type="GO" id="GO:0005125">
    <property type="term" value="F:cytokine activity"/>
    <property type="evidence" value="ECO:0007669"/>
    <property type="project" value="TreeGrafter"/>
</dbReference>
<accession>A0A1B6GVV4</accession>
<feature type="compositionally biased region" description="Basic residues" evidence="9">
    <location>
        <begin position="195"/>
        <end position="210"/>
    </location>
</feature>
<name>A0A1B6GVV4_9HEMI</name>
<dbReference type="InterPro" id="IPR001839">
    <property type="entry name" value="TGF-b_C"/>
</dbReference>
<dbReference type="InterPro" id="IPR029034">
    <property type="entry name" value="Cystine-knot_cytokine"/>
</dbReference>
<evidence type="ECO:0000256" key="8">
    <source>
        <dbReference type="RuleBase" id="RU000354"/>
    </source>
</evidence>
<evidence type="ECO:0000256" key="6">
    <source>
        <dbReference type="ARBA" id="ARBA00023157"/>
    </source>
</evidence>
<comment type="similarity">
    <text evidence="2 8">Belongs to the TGF-beta family.</text>
</comment>
<evidence type="ECO:0000256" key="5">
    <source>
        <dbReference type="ARBA" id="ARBA00023030"/>
    </source>
</evidence>
<dbReference type="PROSITE" id="PS00250">
    <property type="entry name" value="TGF_BETA_1"/>
    <property type="match status" value="1"/>
</dbReference>
<gene>
    <name evidence="11" type="ORF">g.18009</name>
</gene>
<feature type="domain" description="TGF-beta family profile" evidence="10">
    <location>
        <begin position="226"/>
        <end position="345"/>
    </location>
</feature>
<dbReference type="AlphaFoldDB" id="A0A1B6GVV4"/>
<evidence type="ECO:0000256" key="2">
    <source>
        <dbReference type="ARBA" id="ARBA00006656"/>
    </source>
</evidence>
<keyword evidence="4" id="KW-0732">Signal</keyword>
<keyword evidence="5 8" id="KW-0339">Growth factor</keyword>
<dbReference type="Pfam" id="PF00019">
    <property type="entry name" value="TGF_beta"/>
    <property type="match status" value="1"/>
</dbReference>
<dbReference type="EMBL" id="GECZ01003200">
    <property type="protein sequence ID" value="JAS66569.1"/>
    <property type="molecule type" value="Transcribed_RNA"/>
</dbReference>
<evidence type="ECO:0000256" key="1">
    <source>
        <dbReference type="ARBA" id="ARBA00004613"/>
    </source>
</evidence>
<reference evidence="11" key="1">
    <citation type="submission" date="2015-11" db="EMBL/GenBank/DDBJ databases">
        <title>De novo transcriptome assembly of four potential Pierce s Disease insect vectors from Arizona vineyards.</title>
        <authorList>
            <person name="Tassone E.E."/>
        </authorList>
    </citation>
    <scope>NUCLEOTIDE SEQUENCE</scope>
</reference>
<dbReference type="PROSITE" id="PS51362">
    <property type="entry name" value="TGF_BETA_2"/>
    <property type="match status" value="1"/>
</dbReference>
<feature type="region of interest" description="Disordered" evidence="9">
    <location>
        <begin position="178"/>
        <end position="217"/>
    </location>
</feature>
<comment type="subcellular location">
    <subcellularLocation>
        <location evidence="1">Secreted</location>
    </subcellularLocation>
</comment>
<dbReference type="PRINTS" id="PR00669">
    <property type="entry name" value="INHIBINA"/>
</dbReference>
<evidence type="ECO:0000256" key="7">
    <source>
        <dbReference type="ARBA" id="ARBA00023180"/>
    </source>
</evidence>
<keyword evidence="3" id="KW-0964">Secreted</keyword>
<sequence length="345" mass="37649">TAALKELILDPRASRRILAVRFESPSGKQIPPSHFLRGVPDTPHAFLVVFSEDSEENLVSEDGSQPAPKPPVHTHAMVQKLQQGPHAALFLGEDEGNDLQVIHVLDEARKAHMFTRNNTKRVNTLQTPPVYRDNIEVSGNKLTSGALIRKLRSIIDNQLPDDDDNALDNQVGKTFPASLMGPKTGAFQHNESNKKKFKKGKKGKRKKGKKGGVQTSSSFINAWQSETQISDTSKTGGAGEVGACGMRKLTLDFAEIGWSDWIISPMTFDANYCSGSCYPLSKATNPTNHAAVQSFVHSLGLYPQLPAPSCVPHKLTPITVLYFNSESSVVLKSYPGMVVKSCACR</sequence>
<feature type="non-terminal residue" evidence="11">
    <location>
        <position position="1"/>
    </location>
</feature>
<dbReference type="SMART" id="SM00204">
    <property type="entry name" value="TGFB"/>
    <property type="match status" value="1"/>
</dbReference>
<evidence type="ECO:0000313" key="11">
    <source>
        <dbReference type="EMBL" id="JAS66569.1"/>
    </source>
</evidence>